<sequence>MNRIKELRQNAKLSQKELADLIGVNQTAVSQWERGITSPKYSQVQNLCEVFDVSDAYLLGMINKKKPLTSEVSDLTQKQIKILEMMDQMTPEQQDEMIRQAEYQLWMQQHRKGDQ</sequence>
<keyword evidence="4" id="KW-1185">Reference proteome</keyword>
<name>A0A923LTB5_9FIRM</name>
<feature type="domain" description="HTH cro/C1-type" evidence="2">
    <location>
        <begin position="4"/>
        <end position="58"/>
    </location>
</feature>
<organism evidence="3 4">
    <name type="scientific">Agathobaculum faecis</name>
    <dbReference type="NCBI Taxonomy" id="2763013"/>
    <lineage>
        <taxon>Bacteria</taxon>
        <taxon>Bacillati</taxon>
        <taxon>Bacillota</taxon>
        <taxon>Clostridia</taxon>
        <taxon>Eubacteriales</taxon>
        <taxon>Butyricicoccaceae</taxon>
        <taxon>Agathobaculum</taxon>
    </lineage>
</organism>
<dbReference type="Pfam" id="PF01381">
    <property type="entry name" value="HTH_3"/>
    <property type="match status" value="1"/>
</dbReference>
<dbReference type="GO" id="GO:0003677">
    <property type="term" value="F:DNA binding"/>
    <property type="evidence" value="ECO:0007669"/>
    <property type="project" value="UniProtKB-KW"/>
</dbReference>
<dbReference type="PANTHER" id="PTHR46558">
    <property type="entry name" value="TRACRIPTIONAL REGULATORY PROTEIN-RELATED-RELATED"/>
    <property type="match status" value="1"/>
</dbReference>
<dbReference type="RefSeq" id="WP_186949712.1">
    <property type="nucleotide sequence ID" value="NZ_JACOPL010000003.1"/>
</dbReference>
<dbReference type="SMART" id="SM00530">
    <property type="entry name" value="HTH_XRE"/>
    <property type="match status" value="1"/>
</dbReference>
<dbReference type="PANTHER" id="PTHR46558:SF11">
    <property type="entry name" value="HTH-TYPE TRANSCRIPTIONAL REGULATOR XRE"/>
    <property type="match status" value="1"/>
</dbReference>
<evidence type="ECO:0000256" key="1">
    <source>
        <dbReference type="ARBA" id="ARBA00023125"/>
    </source>
</evidence>
<dbReference type="PROSITE" id="PS50943">
    <property type="entry name" value="HTH_CROC1"/>
    <property type="match status" value="1"/>
</dbReference>
<evidence type="ECO:0000313" key="3">
    <source>
        <dbReference type="EMBL" id="MBC5724749.1"/>
    </source>
</evidence>
<comment type="caution">
    <text evidence="3">The sequence shown here is derived from an EMBL/GenBank/DDBJ whole genome shotgun (WGS) entry which is preliminary data.</text>
</comment>
<dbReference type="Proteomes" id="UP000606499">
    <property type="component" value="Unassembled WGS sequence"/>
</dbReference>
<dbReference type="EMBL" id="JACOPL010000003">
    <property type="protein sequence ID" value="MBC5724749.1"/>
    <property type="molecule type" value="Genomic_DNA"/>
</dbReference>
<keyword evidence="1" id="KW-0238">DNA-binding</keyword>
<reference evidence="3" key="1">
    <citation type="submission" date="2020-08" db="EMBL/GenBank/DDBJ databases">
        <title>Genome public.</title>
        <authorList>
            <person name="Liu C."/>
            <person name="Sun Q."/>
        </authorList>
    </citation>
    <scope>NUCLEOTIDE SEQUENCE</scope>
    <source>
        <strain evidence="3">NSJ-28</strain>
    </source>
</reference>
<dbReference type="SUPFAM" id="SSF47413">
    <property type="entry name" value="lambda repressor-like DNA-binding domains"/>
    <property type="match status" value="1"/>
</dbReference>
<accession>A0A923LTB5</accession>
<dbReference type="AlphaFoldDB" id="A0A923LTB5"/>
<gene>
    <name evidence="3" type="ORF">H8S45_04645</name>
</gene>
<dbReference type="InterPro" id="IPR010982">
    <property type="entry name" value="Lambda_DNA-bd_dom_sf"/>
</dbReference>
<dbReference type="Gene3D" id="1.10.260.40">
    <property type="entry name" value="lambda repressor-like DNA-binding domains"/>
    <property type="match status" value="1"/>
</dbReference>
<evidence type="ECO:0000313" key="4">
    <source>
        <dbReference type="Proteomes" id="UP000606499"/>
    </source>
</evidence>
<proteinExistence type="predicted"/>
<dbReference type="InterPro" id="IPR001387">
    <property type="entry name" value="Cro/C1-type_HTH"/>
</dbReference>
<dbReference type="CDD" id="cd00093">
    <property type="entry name" value="HTH_XRE"/>
    <property type="match status" value="1"/>
</dbReference>
<protein>
    <submittedName>
        <fullName evidence="3">Helix-turn-helix transcriptional regulator</fullName>
    </submittedName>
</protein>
<evidence type="ECO:0000259" key="2">
    <source>
        <dbReference type="PROSITE" id="PS50943"/>
    </source>
</evidence>